<feature type="chain" id="PRO_5038556016" description="Alpha-galactosidase" evidence="6">
    <location>
        <begin position="24"/>
        <end position="755"/>
    </location>
</feature>
<evidence type="ECO:0000313" key="9">
    <source>
        <dbReference type="EMBL" id="TKA01971.1"/>
    </source>
</evidence>
<gene>
    <name evidence="9" type="ORF">FCI23_39550</name>
</gene>
<dbReference type="Pfam" id="PF16499">
    <property type="entry name" value="Melibiase_2"/>
    <property type="match status" value="2"/>
</dbReference>
<comment type="caution">
    <text evidence="9">The sequence shown here is derived from an EMBL/GenBank/DDBJ whole genome shotgun (WGS) entry which is preliminary data.</text>
</comment>
<dbReference type="AlphaFoldDB" id="A0A4U0S4I6"/>
<keyword evidence="4 5" id="KW-0326">Glycosidase</keyword>
<organism evidence="9 10">
    <name type="scientific">Actinacidiphila oryziradicis</name>
    <dbReference type="NCBI Taxonomy" id="2571141"/>
    <lineage>
        <taxon>Bacteria</taxon>
        <taxon>Bacillati</taxon>
        <taxon>Actinomycetota</taxon>
        <taxon>Actinomycetes</taxon>
        <taxon>Kitasatosporales</taxon>
        <taxon>Streptomycetaceae</taxon>
        <taxon>Actinacidiphila</taxon>
    </lineage>
</organism>
<dbReference type="RefSeq" id="WP_136728985.1">
    <property type="nucleotide sequence ID" value="NZ_SUMC01000067.1"/>
</dbReference>
<keyword evidence="2 6" id="KW-0732">Signal</keyword>
<feature type="domain" description="Alpha-galactosidase NEW3" evidence="7">
    <location>
        <begin position="476"/>
        <end position="537"/>
    </location>
</feature>
<dbReference type="InterPro" id="IPR017853">
    <property type="entry name" value="GH"/>
</dbReference>
<evidence type="ECO:0000256" key="4">
    <source>
        <dbReference type="ARBA" id="ARBA00023295"/>
    </source>
</evidence>
<dbReference type="PANTHER" id="PTHR11452">
    <property type="entry name" value="ALPHA-GALACTOSIDASE/ALPHA-N-ACETYLGALACTOSAMINIDASE"/>
    <property type="match status" value="1"/>
</dbReference>
<protein>
    <recommendedName>
        <fullName evidence="5">Alpha-galactosidase</fullName>
        <ecNumber evidence="5">3.2.1.22</ecNumber>
    </recommendedName>
    <alternativeName>
        <fullName evidence="5">Melibiase</fullName>
    </alternativeName>
</protein>
<evidence type="ECO:0000259" key="8">
    <source>
        <dbReference type="Pfam" id="PF17801"/>
    </source>
</evidence>
<evidence type="ECO:0000256" key="5">
    <source>
        <dbReference type="RuleBase" id="RU361168"/>
    </source>
</evidence>
<reference evidence="9 10" key="1">
    <citation type="submission" date="2019-04" db="EMBL/GenBank/DDBJ databases">
        <title>Streptomyces oryziradicis sp. nov., a novel actinomycete isolated from rhizosphere soil of rice (Oryza sativa L.).</title>
        <authorList>
            <person name="Li C."/>
        </authorList>
    </citation>
    <scope>NUCLEOTIDE SEQUENCE [LARGE SCALE GENOMIC DNA]</scope>
    <source>
        <strain evidence="9 10">NEAU-C40</strain>
    </source>
</reference>
<dbReference type="GO" id="GO:0005975">
    <property type="term" value="P:carbohydrate metabolic process"/>
    <property type="evidence" value="ECO:0007669"/>
    <property type="project" value="InterPro"/>
</dbReference>
<dbReference type="Pfam" id="PF10633">
    <property type="entry name" value="NPCBM_assoc"/>
    <property type="match status" value="1"/>
</dbReference>
<dbReference type="EC" id="3.2.1.22" evidence="5"/>
<feature type="domain" description="Alpha galactosidase C-terminal" evidence="8">
    <location>
        <begin position="374"/>
        <end position="447"/>
    </location>
</feature>
<comment type="similarity">
    <text evidence="1 5">Belongs to the glycosyl hydrolase 27 family.</text>
</comment>
<dbReference type="InterPro" id="IPR018905">
    <property type="entry name" value="A-galactase_NEW3"/>
</dbReference>
<evidence type="ECO:0000313" key="10">
    <source>
        <dbReference type="Proteomes" id="UP000305778"/>
    </source>
</evidence>
<dbReference type="SUPFAM" id="SSF51011">
    <property type="entry name" value="Glycosyl hydrolase domain"/>
    <property type="match status" value="1"/>
</dbReference>
<dbReference type="PRINTS" id="PR00740">
    <property type="entry name" value="GLHYDRLASE27"/>
</dbReference>
<dbReference type="EMBL" id="SUMC01000067">
    <property type="protein sequence ID" value="TKA01971.1"/>
    <property type="molecule type" value="Genomic_DNA"/>
</dbReference>
<keyword evidence="5" id="KW-1015">Disulfide bond</keyword>
<evidence type="ECO:0000259" key="7">
    <source>
        <dbReference type="Pfam" id="PF10633"/>
    </source>
</evidence>
<dbReference type="Gene3D" id="2.60.40.1180">
    <property type="entry name" value="Golgi alpha-mannosidase II"/>
    <property type="match status" value="1"/>
</dbReference>
<dbReference type="Proteomes" id="UP000305778">
    <property type="component" value="Unassembled WGS sequence"/>
</dbReference>
<dbReference type="InterPro" id="IPR002241">
    <property type="entry name" value="Glyco_hydro_27"/>
</dbReference>
<evidence type="ECO:0000256" key="1">
    <source>
        <dbReference type="ARBA" id="ARBA00009743"/>
    </source>
</evidence>
<keyword evidence="3 5" id="KW-0378">Hydrolase</keyword>
<dbReference type="InterPro" id="IPR013780">
    <property type="entry name" value="Glyco_hydro_b"/>
</dbReference>
<accession>A0A4U0S4I6</accession>
<dbReference type="PANTHER" id="PTHR11452:SF75">
    <property type="entry name" value="ALPHA-GALACTOSIDASE MEL1"/>
    <property type="match status" value="1"/>
</dbReference>
<sequence length="755" mass="79400">MRKPIRGVLAAFTGALLLSTGIAAVGGPTAKAEGNGLGAQPAMGWSSWSFIRRNPTAQNIEAQAKAMKDSGLTKAGFIYANVDDFWYHCPGSQGPNVDAYGRWVTDETKFPPSGTENGVQVVADYVHSLGLKFGLYVTPGISKQAVAQNTAIEGTPYHAQDIATTTAEQNYNCGGMVGIDYTKPGAQQFVNSWADQFAGWGVDYVKIDGVGTPDIPDVQAWSDALKQTGRPIRLELSNSLDINNAATWARLSNGWRTGGDIECYCGPGGSSYPLTQWSSLSSRFNQAANWAPYGGPGGFNDYDSLEIGNGANDGLTPDERQTQMSLWSLASSPLILGTDLTHLDPTDLGLLHNTDVLSVDQDAISAKRIASDSASQVFAKTEKSGDVVVGLFNTGSAPRAVSTTVAALGLPAARDYSLSDLWSHKETESTGTIAADVPPHGVALYRVHALDHVLRGVNPDVSLALNWAPAAGDSTQRTVTEVLADNGATPVTSVGLKLTGPSGVTVTTSSRTKVRKVKGGSTARATFKVTIPPSTALFTSSAFHASATYRYVSGTAAQLSVGDTITVNHAVLAPYKTFAATTSDFSQSGTQLGIRAQGADLWDSTNEYGSIYLPGAEHDGSTTTVKINSQAGTDVWAKAGIMVRNDITGADTSPGYLALVETPSNGYLLDWDSNGDGRLDSQDSIGTATYPSWLKLVRNGTTYSGYYSTDDTTWNLVGTVTVPTAAATQDVGLAVTSHAPETTGEVDFDGFTTSK</sequence>
<feature type="signal peptide" evidence="6">
    <location>
        <begin position="1"/>
        <end position="23"/>
    </location>
</feature>
<dbReference type="CDD" id="cd14792">
    <property type="entry name" value="GH27"/>
    <property type="match status" value="1"/>
</dbReference>
<dbReference type="InterPro" id="IPR041233">
    <property type="entry name" value="Melibiase_C"/>
</dbReference>
<dbReference type="Pfam" id="PF17801">
    <property type="entry name" value="Melibiase_C"/>
    <property type="match status" value="1"/>
</dbReference>
<dbReference type="SUPFAM" id="SSF51445">
    <property type="entry name" value="(Trans)glycosidases"/>
    <property type="match status" value="1"/>
</dbReference>
<dbReference type="SUPFAM" id="SSF49899">
    <property type="entry name" value="Concanavalin A-like lectins/glucanases"/>
    <property type="match status" value="1"/>
</dbReference>
<keyword evidence="10" id="KW-1185">Reference proteome</keyword>
<dbReference type="GO" id="GO:0004557">
    <property type="term" value="F:alpha-galactosidase activity"/>
    <property type="evidence" value="ECO:0007669"/>
    <property type="project" value="UniProtKB-EC"/>
</dbReference>
<evidence type="ECO:0000256" key="6">
    <source>
        <dbReference type="SAM" id="SignalP"/>
    </source>
</evidence>
<evidence type="ECO:0000256" key="3">
    <source>
        <dbReference type="ARBA" id="ARBA00022801"/>
    </source>
</evidence>
<dbReference type="Gene3D" id="2.60.120.200">
    <property type="match status" value="1"/>
</dbReference>
<dbReference type="Gene3D" id="3.20.20.70">
    <property type="entry name" value="Aldolase class I"/>
    <property type="match status" value="1"/>
</dbReference>
<proteinExistence type="inferred from homology"/>
<dbReference type="OrthoDB" id="9807519at2"/>
<dbReference type="InterPro" id="IPR013320">
    <property type="entry name" value="ConA-like_dom_sf"/>
</dbReference>
<comment type="catalytic activity">
    <reaction evidence="5">
        <text>Hydrolysis of terminal, non-reducing alpha-D-galactose residues in alpha-D-galactosides, including galactose oligosaccharides, galactomannans and galactolipids.</text>
        <dbReference type="EC" id="3.2.1.22"/>
    </reaction>
</comment>
<name>A0A4U0S4I6_9ACTN</name>
<evidence type="ECO:0000256" key="2">
    <source>
        <dbReference type="ARBA" id="ARBA00022729"/>
    </source>
</evidence>
<dbReference type="InterPro" id="IPR013785">
    <property type="entry name" value="Aldolase_TIM"/>
</dbReference>